<sequence length="321" mass="34032">MNNIPQNTVNVVNSLPSTVKDSMSAKGSLRHYALPAFIMAVTSTLAHAETEIVSYDFDALSNGALTGSTTPGDVSNQDGWYTDANNGGSPIIWDVVTTSGGIYDGDKAIQSSGRAIKAYDNSFFESTTGSVAFDFTFSLKGEWQSLKMGLAGDGTVSSLASYQINTDRYSPIIGVGSQSPSNGIYFSLAGIPTYNSPWATSTVQVTGLDITDYYTVRLVVDPDANAGSGSGTVYYRNETDAGEWTIVGGTLEDFDLNLENSASGNTISDWNQVYFNGGDGNKPTKSEVIGYSISSIPEPSAMSLLLGCAVGFLAFVRRKRS</sequence>
<keyword evidence="1" id="KW-0472">Membrane</keyword>
<gene>
    <name evidence="2" type="ORF">SH580_19355</name>
</gene>
<name>A0ABZ0RHB8_9BACT</name>
<keyword evidence="3" id="KW-1185">Reference proteome</keyword>
<evidence type="ECO:0000313" key="3">
    <source>
        <dbReference type="Proteomes" id="UP001324993"/>
    </source>
</evidence>
<keyword evidence="1" id="KW-1133">Transmembrane helix</keyword>
<dbReference type="RefSeq" id="WP_319832458.1">
    <property type="nucleotide sequence ID" value="NZ_CP138858.1"/>
</dbReference>
<protein>
    <submittedName>
        <fullName evidence="2">PEP-CTERM sorting domain-containing protein</fullName>
    </submittedName>
</protein>
<dbReference type="Proteomes" id="UP001324993">
    <property type="component" value="Chromosome"/>
</dbReference>
<feature type="transmembrane region" description="Helical" evidence="1">
    <location>
        <begin position="299"/>
        <end position="316"/>
    </location>
</feature>
<evidence type="ECO:0000313" key="2">
    <source>
        <dbReference type="EMBL" id="WPJ95579.1"/>
    </source>
</evidence>
<dbReference type="InterPro" id="IPR013424">
    <property type="entry name" value="Ice-binding_C"/>
</dbReference>
<accession>A0ABZ0RHB8</accession>
<proteinExistence type="predicted"/>
<dbReference type="EMBL" id="CP138858">
    <property type="protein sequence ID" value="WPJ95579.1"/>
    <property type="molecule type" value="Genomic_DNA"/>
</dbReference>
<keyword evidence="1" id="KW-0812">Transmembrane</keyword>
<dbReference type="NCBIfam" id="TIGR02595">
    <property type="entry name" value="PEP_CTERM"/>
    <property type="match status" value="1"/>
</dbReference>
<organism evidence="2 3">
    <name type="scientific">Coraliomargarita algicola</name>
    <dbReference type="NCBI Taxonomy" id="3092156"/>
    <lineage>
        <taxon>Bacteria</taxon>
        <taxon>Pseudomonadati</taxon>
        <taxon>Verrucomicrobiota</taxon>
        <taxon>Opitutia</taxon>
        <taxon>Puniceicoccales</taxon>
        <taxon>Coraliomargaritaceae</taxon>
        <taxon>Coraliomargarita</taxon>
    </lineage>
</organism>
<evidence type="ECO:0000256" key="1">
    <source>
        <dbReference type="SAM" id="Phobius"/>
    </source>
</evidence>
<reference evidence="2 3" key="1">
    <citation type="submission" date="2023-11" db="EMBL/GenBank/DDBJ databases">
        <title>Coraliomargarita sp. nov., isolated from marine algae.</title>
        <authorList>
            <person name="Lee J.K."/>
            <person name="Baek J.H."/>
            <person name="Kim J.M."/>
            <person name="Choi D.G."/>
            <person name="Jeon C.O."/>
        </authorList>
    </citation>
    <scope>NUCLEOTIDE SEQUENCE [LARGE SCALE GENOMIC DNA]</scope>
    <source>
        <strain evidence="2 3">J2-16</strain>
    </source>
</reference>